<dbReference type="PROSITE" id="PS51257">
    <property type="entry name" value="PROKAR_LIPOPROTEIN"/>
    <property type="match status" value="1"/>
</dbReference>
<keyword evidence="1" id="KW-1133">Transmembrane helix</keyword>
<evidence type="ECO:0000313" key="3">
    <source>
        <dbReference type="EMBL" id="MCF2562796.1"/>
    </source>
</evidence>
<keyword evidence="1" id="KW-0812">Transmembrane</keyword>
<comment type="caution">
    <text evidence="3">The sequence shown here is derived from an EMBL/GenBank/DDBJ whole genome shotgun (WGS) entry which is preliminary data.</text>
</comment>
<dbReference type="EMBL" id="JADYTN010000002">
    <property type="protein sequence ID" value="MCF2562796.1"/>
    <property type="molecule type" value="Genomic_DNA"/>
</dbReference>
<keyword evidence="4" id="KW-1185">Reference proteome</keyword>
<feature type="transmembrane region" description="Helical" evidence="1">
    <location>
        <begin position="424"/>
        <end position="450"/>
    </location>
</feature>
<dbReference type="SUPFAM" id="SSF48452">
    <property type="entry name" value="TPR-like"/>
    <property type="match status" value="1"/>
</dbReference>
<keyword evidence="3" id="KW-0808">Transferase</keyword>
<keyword evidence="1" id="KW-0472">Membrane</keyword>
<dbReference type="GO" id="GO:0016301">
    <property type="term" value="F:kinase activity"/>
    <property type="evidence" value="ECO:0007669"/>
    <property type="project" value="UniProtKB-KW"/>
</dbReference>
<dbReference type="Gene3D" id="3.30.565.10">
    <property type="entry name" value="Histidine kinase-like ATPase, C-terminal domain"/>
    <property type="match status" value="1"/>
</dbReference>
<accession>A0ABS9CCF3</accession>
<dbReference type="InterPro" id="IPR036890">
    <property type="entry name" value="HATPase_C_sf"/>
</dbReference>
<reference evidence="3 4" key="1">
    <citation type="submission" date="2020-12" db="EMBL/GenBank/DDBJ databases">
        <title>Whole genome sequences of gut porcine anaerobes.</title>
        <authorList>
            <person name="Kubasova T."/>
            <person name="Jahodarova E."/>
            <person name="Rychlik I."/>
        </authorList>
    </citation>
    <scope>NUCLEOTIDE SEQUENCE [LARGE SCALE GENOMIC DNA]</scope>
    <source>
        <strain evidence="3 4">An925</strain>
    </source>
</reference>
<evidence type="ECO:0000313" key="4">
    <source>
        <dbReference type="Proteomes" id="UP001200470"/>
    </source>
</evidence>
<sequence>MWKLKTVTGGLLALAMMTGCDVVQEEKQQETLRTNVEDSIGMGRTAYASQCINQQLMAAKDSDAYYLWLSMRNKLYYTRMQTDSMKVTMNRIQQYISSCNHKARKPGRGGSDFNLLQAEWLLAKGVWHTAIMGRPDSGLVYNNKAIEQLKKINARPQLMLSALTNQADYYRQLGKLDYSADAYMQALALSDTMNNPNANTAVELGIATVYTFMADYENSNKWWKRAEQHVSEMQRADQFIFYNNRGNDLYLQQRYSEALPYFKKAATLVKGDSTKAWDYYTARANMGEIYVWLGHTEQARQALDEADAFFQQAGFDIVRYYIETSRIGLDLKEGHTDRALKRMAEASTPKHMLPAAVVQRLKIEELVYRTAKMIPQAYAVHQQKDAIKDSIQTANMTMRMNANLLQYQHNRKLDEQQHIIDRQYIMGLLAWGLFLIATLIIIVLGILVYLRHRQHQLHNLKVRQQIVRLRMENIRNRISPHFIFNALNHEMLAQMNGKKVNLSSLTQLLRRGLAQTEMLETTLSEELAFIKYYVSIESQQMESDFRFKIEKEKNVNTDRVFIPAMVVQIYVENAIKHGLRPKKIVEGKYRDLLIKIHRKGTDSTEIEVLDNGMGLGPTSTEQMHTGMKVVQQTIQMLNDHNNSKIAFGIMNRRDLPAGETGCRSWITVPDSFDFLL</sequence>
<dbReference type="InterPro" id="IPR010559">
    <property type="entry name" value="Sig_transdc_His_kin_internal"/>
</dbReference>
<keyword evidence="3" id="KW-0418">Kinase</keyword>
<feature type="domain" description="Signal transduction histidine kinase internal region" evidence="2">
    <location>
        <begin position="470"/>
        <end position="543"/>
    </location>
</feature>
<dbReference type="PANTHER" id="PTHR34220:SF7">
    <property type="entry name" value="SENSOR HISTIDINE KINASE YPDA"/>
    <property type="match status" value="1"/>
</dbReference>
<evidence type="ECO:0000259" key="2">
    <source>
        <dbReference type="Pfam" id="PF06580"/>
    </source>
</evidence>
<dbReference type="InterPro" id="IPR019734">
    <property type="entry name" value="TPR_rpt"/>
</dbReference>
<proteinExistence type="predicted"/>
<gene>
    <name evidence="3" type="ORF">I6E12_01510</name>
</gene>
<dbReference type="Gene3D" id="1.25.40.10">
    <property type="entry name" value="Tetratricopeptide repeat domain"/>
    <property type="match status" value="2"/>
</dbReference>
<dbReference type="SUPFAM" id="SSF55874">
    <property type="entry name" value="ATPase domain of HSP90 chaperone/DNA topoisomerase II/histidine kinase"/>
    <property type="match status" value="1"/>
</dbReference>
<organism evidence="3 4">
    <name type="scientific">Xylanibacter brevis</name>
    <dbReference type="NCBI Taxonomy" id="83231"/>
    <lineage>
        <taxon>Bacteria</taxon>
        <taxon>Pseudomonadati</taxon>
        <taxon>Bacteroidota</taxon>
        <taxon>Bacteroidia</taxon>
        <taxon>Bacteroidales</taxon>
        <taxon>Prevotellaceae</taxon>
        <taxon>Xylanibacter</taxon>
    </lineage>
</organism>
<dbReference type="Pfam" id="PF14559">
    <property type="entry name" value="TPR_19"/>
    <property type="match status" value="1"/>
</dbReference>
<dbReference type="SMART" id="SM00028">
    <property type="entry name" value="TPR"/>
    <property type="match status" value="3"/>
</dbReference>
<dbReference type="PANTHER" id="PTHR34220">
    <property type="entry name" value="SENSOR HISTIDINE KINASE YPDA"/>
    <property type="match status" value="1"/>
</dbReference>
<protein>
    <submittedName>
        <fullName evidence="3">Histidine kinase</fullName>
    </submittedName>
</protein>
<dbReference type="InterPro" id="IPR011990">
    <property type="entry name" value="TPR-like_helical_dom_sf"/>
</dbReference>
<dbReference type="InterPro" id="IPR050640">
    <property type="entry name" value="Bact_2-comp_sensor_kinase"/>
</dbReference>
<evidence type="ECO:0000256" key="1">
    <source>
        <dbReference type="SAM" id="Phobius"/>
    </source>
</evidence>
<name>A0ABS9CCF3_9BACT</name>
<dbReference type="Pfam" id="PF06580">
    <property type="entry name" value="His_kinase"/>
    <property type="match status" value="1"/>
</dbReference>
<dbReference type="RefSeq" id="WP_301637354.1">
    <property type="nucleotide sequence ID" value="NZ_JADYTN010000002.1"/>
</dbReference>
<dbReference type="Proteomes" id="UP001200470">
    <property type="component" value="Unassembled WGS sequence"/>
</dbReference>